<evidence type="ECO:0000256" key="5">
    <source>
        <dbReference type="ARBA" id="ARBA00022691"/>
    </source>
</evidence>
<organism evidence="9 10">
    <name type="scientific">Natronospirillum operosum</name>
    <dbReference type="NCBI Taxonomy" id="2759953"/>
    <lineage>
        <taxon>Bacteria</taxon>
        <taxon>Pseudomonadati</taxon>
        <taxon>Pseudomonadota</taxon>
        <taxon>Gammaproteobacteria</taxon>
        <taxon>Oceanospirillales</taxon>
        <taxon>Natronospirillaceae</taxon>
        <taxon>Natronospirillum</taxon>
    </lineage>
</organism>
<dbReference type="OrthoDB" id="9809404at2"/>
<dbReference type="EMBL" id="SRMF01000001">
    <property type="protein sequence ID" value="TGG95734.1"/>
    <property type="molecule type" value="Genomic_DNA"/>
</dbReference>
<accession>A0A4Z0WCZ2</accession>
<dbReference type="GO" id="GO:0070043">
    <property type="term" value="F:rRNA (guanine-N7-)-methyltransferase activity"/>
    <property type="evidence" value="ECO:0007669"/>
    <property type="project" value="UniProtKB-UniRule"/>
</dbReference>
<keyword evidence="10" id="KW-1185">Reference proteome</keyword>
<evidence type="ECO:0000256" key="3">
    <source>
        <dbReference type="ARBA" id="ARBA00022603"/>
    </source>
</evidence>
<comment type="caution">
    <text evidence="9">The sequence shown here is derived from an EMBL/GenBank/DDBJ whole genome shotgun (WGS) entry which is preliminary data.</text>
</comment>
<feature type="domain" description="THUMP" evidence="8">
    <location>
        <begin position="49"/>
        <end position="175"/>
    </location>
</feature>
<dbReference type="Gene3D" id="3.40.50.150">
    <property type="entry name" value="Vaccinia Virus protein VP39"/>
    <property type="match status" value="2"/>
</dbReference>
<dbReference type="AlphaFoldDB" id="A0A4Z0WCZ2"/>
<dbReference type="CDD" id="cd11715">
    <property type="entry name" value="THUMP_AdoMetMT"/>
    <property type="match status" value="1"/>
</dbReference>
<dbReference type="PROSITE" id="PS00092">
    <property type="entry name" value="N6_MTASE"/>
    <property type="match status" value="1"/>
</dbReference>
<dbReference type="GO" id="GO:0052915">
    <property type="term" value="F:23S rRNA (guanine(2445)-N(2))-methyltransferase activity"/>
    <property type="evidence" value="ECO:0007669"/>
    <property type="project" value="UniProtKB-UniRule"/>
</dbReference>
<evidence type="ECO:0000313" key="9">
    <source>
        <dbReference type="EMBL" id="TGG95734.1"/>
    </source>
</evidence>
<dbReference type="Pfam" id="PF02926">
    <property type="entry name" value="THUMP"/>
    <property type="match status" value="1"/>
</dbReference>
<evidence type="ECO:0000256" key="1">
    <source>
        <dbReference type="ARBA" id="ARBA00022490"/>
    </source>
</evidence>
<dbReference type="GO" id="GO:0005737">
    <property type="term" value="C:cytoplasm"/>
    <property type="evidence" value="ECO:0007669"/>
    <property type="project" value="UniProtKB-SubCell"/>
</dbReference>
<dbReference type="EC" id="2.1.1.264" evidence="6"/>
<dbReference type="PIRSF" id="PIRSF037618">
    <property type="entry name" value="RNA_Mtase_bacteria_prd"/>
    <property type="match status" value="1"/>
</dbReference>
<evidence type="ECO:0000256" key="4">
    <source>
        <dbReference type="ARBA" id="ARBA00022679"/>
    </source>
</evidence>
<dbReference type="Pfam" id="PF01170">
    <property type="entry name" value="UPF0020"/>
    <property type="match status" value="1"/>
</dbReference>
<keyword evidence="7" id="KW-0694">RNA-binding</keyword>
<keyword evidence="4 6" id="KW-0808">Transferase</keyword>
<gene>
    <name evidence="9" type="primary">rlmKL</name>
    <name evidence="6" type="synonym">rlmL</name>
    <name evidence="9" type="ORF">E4656_04815</name>
</gene>
<dbReference type="InterPro" id="IPR019614">
    <property type="entry name" value="SAM-dep_methyl-trfase"/>
</dbReference>
<keyword evidence="2 6" id="KW-0698">rRNA processing</keyword>
<dbReference type="PROSITE" id="PS51165">
    <property type="entry name" value="THUMP"/>
    <property type="match status" value="1"/>
</dbReference>
<dbReference type="SUPFAM" id="SSF53335">
    <property type="entry name" value="S-adenosyl-L-methionine-dependent methyltransferases"/>
    <property type="match status" value="2"/>
</dbReference>
<sequence>MHLITDDSTWFVACARNLEPLLADELLGLGAEAVRPGRAGAHFKGDLAVAYRVVLWSRLASRITLQLGQARLGRGKALSSSAADVSESPETAVLTELLRVQDWAQHMRPEGTLKVRFNGRSDTFRNSHFGAQWVKDQIVDVFRERTGVRPSVSDDPDLTVVVTLHRNQVQLGVELTGRSLHAREYRPQSAAAPLRESLAAALLQRAGWHDWCARAGDQEIPEEGVQKVTLIDPMCGSGTLLLEAALIAFDWAPGLLRTDSLNARWPGHDEALWQSLVEEARTRRDLALQQRAEAFEFWGNDRADVVFAQARQSWRELGLPEARWTQADIRQMPAHPETGQGLVIVNPPYGERLGADSDLATLYRALGDWMQQLPARFSGAVLLPETADARATGLFYNHRHAFMNGQLACALYRFDTLQPRETREPQVIPDLANRLRKNQRRLKAFVRSDVTDAYRLYDADLPEYAIAVDRYGDWLHVQEYAPPATIEPALARRRLEDAVATLSATLEVPAARISLKQRRPQKGSAQYQRQDQTGQTVLVREHGVRAEVNLFDYLDTGLFLDHRPARFWIQQHSRNLRVLNLFCYTGMASVHAAVGGARRVDSVDLSATYLDWARRNFAHNGLAADRHGFHRADVLVWLAEQNAQWDLIFLDPPTFSNSARMNHDFDVQRDQAHLLQLTMARLAPDGVLLFSNNFRRFRLAEEVRTAYAVEDWHQASIPPDFQRRSRIHQCWQIRHP</sequence>
<dbReference type="PANTHER" id="PTHR47313:SF1">
    <property type="entry name" value="RIBOSOMAL RNA LARGE SUBUNIT METHYLTRANSFERASE K_L"/>
    <property type="match status" value="1"/>
</dbReference>
<dbReference type="InterPro" id="IPR000241">
    <property type="entry name" value="RlmKL-like_Mtase"/>
</dbReference>
<dbReference type="PANTHER" id="PTHR47313">
    <property type="entry name" value="RIBOSOMAL RNA LARGE SUBUNIT METHYLTRANSFERASE K/L"/>
    <property type="match status" value="1"/>
</dbReference>
<dbReference type="InterPro" id="IPR054170">
    <property type="entry name" value="RlmL_1st"/>
</dbReference>
<evidence type="ECO:0000256" key="6">
    <source>
        <dbReference type="HAMAP-Rule" id="MF_01858"/>
    </source>
</evidence>
<dbReference type="GO" id="GO:0003723">
    <property type="term" value="F:RNA binding"/>
    <property type="evidence" value="ECO:0007669"/>
    <property type="project" value="UniProtKB-UniRule"/>
</dbReference>
<protein>
    <recommendedName>
        <fullName evidence="6">Ribosomal RNA large subunit methyltransferase K/L</fullName>
    </recommendedName>
    <domain>
        <recommendedName>
            <fullName evidence="6">23S rRNA m2G2445 methyltransferase</fullName>
            <ecNumber evidence="6">2.1.1.173</ecNumber>
        </recommendedName>
        <alternativeName>
            <fullName evidence="6">rRNA (guanine-N(2)-)-methyltransferase RlmL</fullName>
        </alternativeName>
    </domain>
    <domain>
        <recommendedName>
            <fullName evidence="6">23S rRNA m7G2069 methyltransferase</fullName>
            <ecNumber evidence="6">2.1.1.264</ecNumber>
        </recommendedName>
        <alternativeName>
            <fullName evidence="6">rRNA (guanine-N(7)-)-methyltransferase RlmK</fullName>
        </alternativeName>
    </domain>
</protein>
<dbReference type="Pfam" id="PF10672">
    <property type="entry name" value="Methyltrans_SAM"/>
    <property type="match status" value="1"/>
</dbReference>
<dbReference type="EC" id="2.1.1.173" evidence="6"/>
<comment type="catalytic activity">
    <reaction evidence="6">
        <text>guanosine(2069) in 23S rRNA + S-adenosyl-L-methionine = N(2)-methylguanosine(2069) in 23S rRNA + S-adenosyl-L-homocysteine + H(+)</text>
        <dbReference type="Rhea" id="RHEA:43772"/>
        <dbReference type="Rhea" id="RHEA-COMP:10688"/>
        <dbReference type="Rhea" id="RHEA-COMP:10689"/>
        <dbReference type="ChEBI" id="CHEBI:15378"/>
        <dbReference type="ChEBI" id="CHEBI:57856"/>
        <dbReference type="ChEBI" id="CHEBI:59789"/>
        <dbReference type="ChEBI" id="CHEBI:74269"/>
        <dbReference type="ChEBI" id="CHEBI:74481"/>
        <dbReference type="EC" id="2.1.1.264"/>
    </reaction>
</comment>
<dbReference type="Pfam" id="PF22020">
    <property type="entry name" value="RlmL_1st"/>
    <property type="match status" value="1"/>
</dbReference>
<dbReference type="Gene3D" id="3.30.2130.30">
    <property type="match status" value="1"/>
</dbReference>
<reference evidence="9 10" key="1">
    <citation type="submission" date="2019-04" db="EMBL/GenBank/DDBJ databases">
        <title>Natronospirillum operosus gen. nov., sp. nov., a haloalkaliphilic satellite isolated from decaying biomass of laboratory culture of cyanobacterium Geitlerinema sp. and proposal of Natronospirillaceae fam. nov. and Saccharospirillaceae fam. nov.</title>
        <authorList>
            <person name="Kevbrin V."/>
            <person name="Boltyanskaya Y."/>
            <person name="Koziaeva V."/>
            <person name="Grouzdev D.S."/>
            <person name="Park M."/>
            <person name="Cho J."/>
        </authorList>
    </citation>
    <scope>NUCLEOTIDE SEQUENCE [LARGE SCALE GENOMIC DNA]</scope>
    <source>
        <strain evidence="9 10">G-116</strain>
    </source>
</reference>
<dbReference type="SMART" id="SM00981">
    <property type="entry name" value="THUMP"/>
    <property type="match status" value="1"/>
</dbReference>
<evidence type="ECO:0000259" key="8">
    <source>
        <dbReference type="PROSITE" id="PS51165"/>
    </source>
</evidence>
<dbReference type="Gene3D" id="3.30.750.80">
    <property type="entry name" value="RNA methyltransferase domain (HRMD) like"/>
    <property type="match status" value="1"/>
</dbReference>
<dbReference type="InterPro" id="IPR004114">
    <property type="entry name" value="THUMP_dom"/>
</dbReference>
<dbReference type="RefSeq" id="WP_135481647.1">
    <property type="nucleotide sequence ID" value="NZ_SRMF01000001.1"/>
</dbReference>
<comment type="subcellular location">
    <subcellularLocation>
        <location evidence="6">Cytoplasm</location>
    </subcellularLocation>
</comment>
<evidence type="ECO:0000313" key="10">
    <source>
        <dbReference type="Proteomes" id="UP000297475"/>
    </source>
</evidence>
<dbReference type="HAMAP" id="MF_01858">
    <property type="entry name" value="23SrRNA_methyltr_KL"/>
    <property type="match status" value="1"/>
</dbReference>
<comment type="similarity">
    <text evidence="6">Belongs to the methyltransferase superfamily. RlmKL family.</text>
</comment>
<keyword evidence="3 6" id="KW-0489">Methyltransferase</keyword>
<dbReference type="InterPro" id="IPR053943">
    <property type="entry name" value="RlmKL-like_Mtase_CS"/>
</dbReference>
<dbReference type="NCBIfam" id="NF008748">
    <property type="entry name" value="PRK11783.1"/>
    <property type="match status" value="1"/>
</dbReference>
<comment type="catalytic activity">
    <reaction evidence="6">
        <text>guanosine(2445) in 23S rRNA + S-adenosyl-L-methionine = N(2)-methylguanosine(2445) in 23S rRNA + S-adenosyl-L-homocysteine + H(+)</text>
        <dbReference type="Rhea" id="RHEA:42740"/>
        <dbReference type="Rhea" id="RHEA-COMP:10215"/>
        <dbReference type="Rhea" id="RHEA-COMP:10216"/>
        <dbReference type="ChEBI" id="CHEBI:15378"/>
        <dbReference type="ChEBI" id="CHEBI:57856"/>
        <dbReference type="ChEBI" id="CHEBI:59789"/>
        <dbReference type="ChEBI" id="CHEBI:74269"/>
        <dbReference type="ChEBI" id="CHEBI:74481"/>
        <dbReference type="EC" id="2.1.1.173"/>
    </reaction>
</comment>
<keyword evidence="1 6" id="KW-0963">Cytoplasm</keyword>
<dbReference type="CDD" id="cd02440">
    <property type="entry name" value="AdoMet_MTases"/>
    <property type="match status" value="1"/>
</dbReference>
<name>A0A4Z0WCZ2_9GAMM</name>
<dbReference type="InterPro" id="IPR029063">
    <property type="entry name" value="SAM-dependent_MTases_sf"/>
</dbReference>
<dbReference type="Proteomes" id="UP000297475">
    <property type="component" value="Unassembled WGS sequence"/>
</dbReference>
<dbReference type="InterPro" id="IPR002052">
    <property type="entry name" value="DNA_methylase_N6_adenine_CS"/>
</dbReference>
<evidence type="ECO:0000256" key="7">
    <source>
        <dbReference type="PROSITE-ProRule" id="PRU00529"/>
    </source>
</evidence>
<dbReference type="PROSITE" id="PS01261">
    <property type="entry name" value="UPF0020"/>
    <property type="match status" value="1"/>
</dbReference>
<proteinExistence type="inferred from homology"/>
<comment type="function">
    <text evidence="6">Specifically methylates the guanine in position 2445 (m2G2445) and the guanine in position 2069 (m7G2069) of 23S rRNA.</text>
</comment>
<dbReference type="InterPro" id="IPR017244">
    <property type="entry name" value="23SrRNA_methyltr_KL"/>
</dbReference>
<keyword evidence="5 6" id="KW-0949">S-adenosyl-L-methionine</keyword>
<evidence type="ECO:0000256" key="2">
    <source>
        <dbReference type="ARBA" id="ARBA00022552"/>
    </source>
</evidence>